<dbReference type="InterPro" id="IPR026928">
    <property type="entry name" value="FAX/IsoI-like"/>
</dbReference>
<dbReference type="Gene3D" id="3.40.30.10">
    <property type="entry name" value="Glutaredoxin"/>
    <property type="match status" value="1"/>
</dbReference>
<accession>A0A418XDR5</accession>
<evidence type="ECO:0000313" key="4">
    <source>
        <dbReference type="Proteomes" id="UP000284021"/>
    </source>
</evidence>
<keyword evidence="3" id="KW-0808">Transferase</keyword>
<dbReference type="SUPFAM" id="SSF52833">
    <property type="entry name" value="Thioredoxin-like"/>
    <property type="match status" value="1"/>
</dbReference>
<feature type="domain" description="Thioredoxin-like fold" evidence="2">
    <location>
        <begin position="18"/>
        <end position="114"/>
    </location>
</feature>
<dbReference type="InterPro" id="IPR012336">
    <property type="entry name" value="Thioredoxin-like_fold"/>
</dbReference>
<dbReference type="OrthoDB" id="9810080at2"/>
<dbReference type="InterPro" id="IPR033468">
    <property type="entry name" value="Metaxin_GST"/>
</dbReference>
<keyword evidence="4" id="KW-1185">Reference proteome</keyword>
<dbReference type="InterPro" id="IPR050931">
    <property type="entry name" value="Mito_Protein_Transport_Metaxin"/>
</dbReference>
<dbReference type="Pfam" id="PF17172">
    <property type="entry name" value="GST_N_4"/>
    <property type="match status" value="1"/>
</dbReference>
<organism evidence="3 4">
    <name type="scientific">Pseudomonas cavernicola</name>
    <dbReference type="NCBI Taxonomy" id="2320866"/>
    <lineage>
        <taxon>Bacteria</taxon>
        <taxon>Pseudomonadati</taxon>
        <taxon>Pseudomonadota</taxon>
        <taxon>Gammaproteobacteria</taxon>
        <taxon>Pseudomonadales</taxon>
        <taxon>Pseudomonadaceae</taxon>
        <taxon>Pseudomonas</taxon>
    </lineage>
</organism>
<evidence type="ECO:0000259" key="1">
    <source>
        <dbReference type="Pfam" id="PF17171"/>
    </source>
</evidence>
<sequence>MITLCQFPAAFNVPNPSPYCLKVETFLRMCGLDYQVKTLFDPRKAPKGKLPFIKLDDELIADSAVILRTLSERLELPLDRHLDAAGRGRMVAITRLCDEHLSPLMVYFRWLDAEGWGQLKPAFFGQLPAPLRLLVPGLVQKKIRKSLLAQGIARHSAVELLAFAREDLQALSDLLGAAPFFGGVQPCSADASAYGILANLTLCSLDTPLGRLAREFPSLVAYCERMRDKFWT</sequence>
<dbReference type="CDD" id="cd03193">
    <property type="entry name" value="GST_C_Metaxin"/>
    <property type="match status" value="1"/>
</dbReference>
<dbReference type="CDD" id="cd03080">
    <property type="entry name" value="GST_N_Metaxin_like"/>
    <property type="match status" value="1"/>
</dbReference>
<dbReference type="GO" id="GO:0016740">
    <property type="term" value="F:transferase activity"/>
    <property type="evidence" value="ECO:0007669"/>
    <property type="project" value="UniProtKB-KW"/>
</dbReference>
<dbReference type="AlphaFoldDB" id="A0A418XDR5"/>
<protein>
    <submittedName>
        <fullName evidence="3">Glutathione S-transferase family protein</fullName>
    </submittedName>
</protein>
<dbReference type="InterPro" id="IPR040079">
    <property type="entry name" value="Glutathione_S-Trfase"/>
</dbReference>
<proteinExistence type="predicted"/>
<dbReference type="GO" id="GO:0005737">
    <property type="term" value="C:cytoplasm"/>
    <property type="evidence" value="ECO:0007669"/>
    <property type="project" value="TreeGrafter"/>
</dbReference>
<comment type="caution">
    <text evidence="3">The sequence shown here is derived from an EMBL/GenBank/DDBJ whole genome shotgun (WGS) entry which is preliminary data.</text>
</comment>
<evidence type="ECO:0000259" key="2">
    <source>
        <dbReference type="Pfam" id="PF17172"/>
    </source>
</evidence>
<dbReference type="PANTHER" id="PTHR12289">
    <property type="entry name" value="METAXIN RELATED"/>
    <property type="match status" value="1"/>
</dbReference>
<dbReference type="EMBL" id="QYUR01000006">
    <property type="protein sequence ID" value="RJG10645.1"/>
    <property type="molecule type" value="Genomic_DNA"/>
</dbReference>
<dbReference type="PANTHER" id="PTHR12289:SF41">
    <property type="entry name" value="FAILED AXON CONNECTIONS-RELATED"/>
    <property type="match status" value="1"/>
</dbReference>
<feature type="domain" description="Metaxin glutathione S-transferase" evidence="1">
    <location>
        <begin position="164"/>
        <end position="226"/>
    </location>
</feature>
<dbReference type="Gene3D" id="1.20.1050.10">
    <property type="match status" value="1"/>
</dbReference>
<dbReference type="RefSeq" id="WP_119956364.1">
    <property type="nucleotide sequence ID" value="NZ_QYUR01000006.1"/>
</dbReference>
<dbReference type="InterPro" id="IPR036249">
    <property type="entry name" value="Thioredoxin-like_sf"/>
</dbReference>
<name>A0A418XDR5_9PSED</name>
<dbReference type="InterPro" id="IPR036282">
    <property type="entry name" value="Glutathione-S-Trfase_C_sf"/>
</dbReference>
<dbReference type="Pfam" id="PF17171">
    <property type="entry name" value="GST_C_6"/>
    <property type="match status" value="1"/>
</dbReference>
<gene>
    <name evidence="3" type="ORF">D3879_20050</name>
</gene>
<evidence type="ECO:0000313" key="3">
    <source>
        <dbReference type="EMBL" id="RJG10645.1"/>
    </source>
</evidence>
<reference evidence="3 4" key="1">
    <citation type="submission" date="2018-09" db="EMBL/GenBank/DDBJ databases">
        <authorList>
            <person name="Zhu H."/>
        </authorList>
    </citation>
    <scope>NUCLEOTIDE SEQUENCE [LARGE SCALE GENOMIC DNA]</scope>
    <source>
        <strain evidence="3 4">K1S02-6</strain>
    </source>
</reference>
<dbReference type="SFLD" id="SFLDG01200">
    <property type="entry name" value="SUF1.1"/>
    <property type="match status" value="1"/>
</dbReference>
<dbReference type="SFLD" id="SFLDS00019">
    <property type="entry name" value="Glutathione_Transferase_(cytos"/>
    <property type="match status" value="1"/>
</dbReference>
<dbReference type="SUPFAM" id="SSF47616">
    <property type="entry name" value="GST C-terminal domain-like"/>
    <property type="match status" value="1"/>
</dbReference>
<dbReference type="SFLD" id="SFLDG01180">
    <property type="entry name" value="SUF1"/>
    <property type="match status" value="1"/>
</dbReference>
<dbReference type="Proteomes" id="UP000284021">
    <property type="component" value="Unassembled WGS sequence"/>
</dbReference>